<dbReference type="GO" id="GO:0003676">
    <property type="term" value="F:nucleic acid binding"/>
    <property type="evidence" value="ECO:0007669"/>
    <property type="project" value="InterPro"/>
</dbReference>
<dbReference type="EMBL" id="NVYQ01000011">
    <property type="protein sequence ID" value="RGB18952.1"/>
    <property type="molecule type" value="Genomic_DNA"/>
</dbReference>
<dbReference type="Proteomes" id="UP000260504">
    <property type="component" value="Unassembled WGS sequence"/>
</dbReference>
<dbReference type="CDD" id="cd04458">
    <property type="entry name" value="CSP_CDS"/>
    <property type="match status" value="1"/>
</dbReference>
<reference evidence="2 5" key="1">
    <citation type="submission" date="2017-08" db="EMBL/GenBank/DDBJ databases">
        <title>Meningococcal Conjunctivitis and Endemic Carriage at a Military Recruit Training Center.</title>
        <authorList>
            <person name="Bobb A.J."/>
            <person name="Galac M.R."/>
            <person name="Snesrud E."/>
            <person name="Clagett C.D."/>
        </authorList>
    </citation>
    <scope>NUCLEOTIDE SEQUENCE [LARGE SCALE GENOMIC DNA]</scope>
    <source>
        <strain evidence="2 5">MRSN431200</strain>
    </source>
</reference>
<reference evidence="3 4" key="2">
    <citation type="submission" date="2018-06" db="EMBL/GenBank/DDBJ databases">
        <authorList>
            <consortium name="Pathogen Informatics"/>
            <person name="Doyle S."/>
        </authorList>
    </citation>
    <scope>NUCLEOTIDE SEQUENCE [LARGE SCALE GENOMIC DNA]</scope>
    <source>
        <strain evidence="3 4">NCTC8554</strain>
    </source>
</reference>
<evidence type="ECO:0000313" key="5">
    <source>
        <dbReference type="Proteomes" id="UP000260504"/>
    </source>
</evidence>
<feature type="transmembrane region" description="Helical" evidence="1">
    <location>
        <begin position="125"/>
        <end position="143"/>
    </location>
</feature>
<gene>
    <name evidence="2" type="ORF">CIJ84_00690</name>
    <name evidence="3" type="ORF">NCTC8554_00387</name>
</gene>
<dbReference type="Gene3D" id="2.40.50.140">
    <property type="entry name" value="Nucleic acid-binding proteins"/>
    <property type="match status" value="1"/>
</dbReference>
<evidence type="ECO:0000256" key="1">
    <source>
        <dbReference type="SAM" id="Phobius"/>
    </source>
</evidence>
<dbReference type="EMBL" id="UGRP01000001">
    <property type="protein sequence ID" value="SUA18708.1"/>
    <property type="molecule type" value="Genomic_DNA"/>
</dbReference>
<protein>
    <submittedName>
        <fullName evidence="2">Cold-shock protein</fullName>
    </submittedName>
    <submittedName>
        <fullName evidence="3">CspA protein</fullName>
    </submittedName>
</protein>
<keyword evidence="1" id="KW-0472">Membrane</keyword>
<dbReference type="RefSeq" id="WP_002256867.1">
    <property type="nucleotide sequence ID" value="NZ_CP020401.2"/>
</dbReference>
<evidence type="ECO:0000313" key="3">
    <source>
        <dbReference type="EMBL" id="SUA18708.1"/>
    </source>
</evidence>
<feature type="transmembrane region" description="Helical" evidence="1">
    <location>
        <begin position="91"/>
        <end position="113"/>
    </location>
</feature>
<dbReference type="SUPFAM" id="SSF50249">
    <property type="entry name" value="Nucleic acid-binding proteins"/>
    <property type="match status" value="1"/>
</dbReference>
<dbReference type="AlphaFoldDB" id="A0A378VRE0"/>
<evidence type="ECO:0000313" key="4">
    <source>
        <dbReference type="Proteomes" id="UP000254176"/>
    </source>
</evidence>
<name>A0A378VRE0_NEIME</name>
<accession>A0A378VRE0</accession>
<keyword evidence="1" id="KW-0812">Transmembrane</keyword>
<dbReference type="Proteomes" id="UP000254176">
    <property type="component" value="Unassembled WGS sequence"/>
</dbReference>
<proteinExistence type="predicted"/>
<dbReference type="InterPro" id="IPR012340">
    <property type="entry name" value="NA-bd_OB-fold"/>
</dbReference>
<organism evidence="3 4">
    <name type="scientific">Neisseria meningitidis</name>
    <dbReference type="NCBI Taxonomy" id="487"/>
    <lineage>
        <taxon>Bacteria</taxon>
        <taxon>Pseudomonadati</taxon>
        <taxon>Pseudomonadota</taxon>
        <taxon>Betaproteobacteria</taxon>
        <taxon>Neisseriales</taxon>
        <taxon>Neisseriaceae</taxon>
        <taxon>Neisseria</taxon>
    </lineage>
</organism>
<keyword evidence="1" id="KW-1133">Transmembrane helix</keyword>
<sequence length="193" mass="22356">MIGFVKWYSYEKDFGFIFGEDGHEYFFRKSTGSDIPGQIVNFEPFEHSRGLRARKVSDIHNPDPQQFQKLKTLCKDFQKVEKQPMSKKDNLLSAAILSLCLTMFITLGFFYILAGFFDTDRETNIVLLFVFPAVTFSVLTFFLNKIFRNMKLGSDADVVTNNDWLSEDSLNPFIYDPAYSNLSCNIFHRSNDD</sequence>
<evidence type="ECO:0000313" key="2">
    <source>
        <dbReference type="EMBL" id="RGB18952.1"/>
    </source>
</evidence>
<dbReference type="InterPro" id="IPR002059">
    <property type="entry name" value="CSP_DNA-bd"/>
</dbReference>